<dbReference type="InterPro" id="IPR053136">
    <property type="entry name" value="UTP_pyrophosphatase-like"/>
</dbReference>
<protein>
    <submittedName>
        <fullName evidence="2">M48 family peptidase</fullName>
    </submittedName>
</protein>
<keyword evidence="3" id="KW-1185">Reference proteome</keyword>
<dbReference type="Pfam" id="PF01863">
    <property type="entry name" value="YgjP-like"/>
    <property type="match status" value="1"/>
</dbReference>
<feature type="domain" description="YgjP-like metallopeptidase" evidence="1">
    <location>
        <begin position="92"/>
        <end position="153"/>
    </location>
</feature>
<evidence type="ECO:0000313" key="2">
    <source>
        <dbReference type="EMBL" id="AZN35583.1"/>
    </source>
</evidence>
<dbReference type="OrthoDB" id="9000630at2"/>
<dbReference type="EMBL" id="CP034433">
    <property type="protein sequence ID" value="AZN35583.1"/>
    <property type="molecule type" value="Genomic_DNA"/>
</dbReference>
<dbReference type="Proteomes" id="UP000282438">
    <property type="component" value="Chromosome"/>
</dbReference>
<sequence>MNQLKYLASYPGTIQTQIQQLLDQNQLAGIILKKYPAVHDIRTDKALYDYVLDIKNGYLRKTEPVSKITFDNKIHVINHALGLHTSISRVQGSKLKSKHEIRIASIFKEVPIEFLKMIVVHELAHLKEKEHDKAFYKLCEHMEPQYHQLEFDLRLYLTQIERYGKLF</sequence>
<evidence type="ECO:0000259" key="1">
    <source>
        <dbReference type="Pfam" id="PF01863"/>
    </source>
</evidence>
<name>A0A3S8ZQ33_9NEIS</name>
<dbReference type="InterPro" id="IPR002725">
    <property type="entry name" value="YgjP-like_metallopeptidase"/>
</dbReference>
<accession>A0A3S8ZQ33</accession>
<proteinExistence type="predicted"/>
<dbReference type="AlphaFoldDB" id="A0A3S8ZQ33"/>
<dbReference type="CDD" id="cd07344">
    <property type="entry name" value="M48_yhfN_like"/>
    <property type="match status" value="1"/>
</dbReference>
<dbReference type="RefSeq" id="WP_125971549.1">
    <property type="nucleotide sequence ID" value="NZ_CP034433.1"/>
</dbReference>
<dbReference type="PANTHER" id="PTHR30399:SF1">
    <property type="entry name" value="UTP PYROPHOSPHATASE"/>
    <property type="match status" value="1"/>
</dbReference>
<gene>
    <name evidence="2" type="ORF">EJO50_03225</name>
</gene>
<evidence type="ECO:0000313" key="3">
    <source>
        <dbReference type="Proteomes" id="UP000282438"/>
    </source>
</evidence>
<organism evidence="2 3">
    <name type="scientific">Iodobacter ciconiae</name>
    <dbReference type="NCBI Taxonomy" id="2496266"/>
    <lineage>
        <taxon>Bacteria</taxon>
        <taxon>Pseudomonadati</taxon>
        <taxon>Pseudomonadota</taxon>
        <taxon>Betaproteobacteria</taxon>
        <taxon>Neisseriales</taxon>
        <taxon>Chitinibacteraceae</taxon>
        <taxon>Iodobacter</taxon>
    </lineage>
</organism>
<reference evidence="2 3" key="1">
    <citation type="submission" date="2018-12" db="EMBL/GenBank/DDBJ databases">
        <title>Complete genome sequence of Iodobacter sp. H11R3.</title>
        <authorList>
            <person name="Bae J.-W."/>
        </authorList>
    </citation>
    <scope>NUCLEOTIDE SEQUENCE [LARGE SCALE GENOMIC DNA]</scope>
    <source>
        <strain evidence="2 3">H11R3</strain>
    </source>
</reference>
<dbReference type="Gene3D" id="3.30.2010.10">
    <property type="entry name" value="Metalloproteases ('zincins'), catalytic domain"/>
    <property type="match status" value="1"/>
</dbReference>
<dbReference type="PANTHER" id="PTHR30399">
    <property type="entry name" value="UNCHARACTERIZED PROTEIN YGJP"/>
    <property type="match status" value="1"/>
</dbReference>
<dbReference type="KEGG" id="iod:EJO50_03225"/>